<dbReference type="Gene3D" id="2.60.40.10">
    <property type="entry name" value="Immunoglobulins"/>
    <property type="match status" value="1"/>
</dbReference>
<evidence type="ECO:0000259" key="1">
    <source>
        <dbReference type="PROSITE" id="PS50093"/>
    </source>
</evidence>
<keyword evidence="3" id="KW-1185">Reference proteome</keyword>
<dbReference type="SUPFAM" id="SSF49299">
    <property type="entry name" value="PKD domain"/>
    <property type="match status" value="1"/>
</dbReference>
<dbReference type="PROSITE" id="PS51257">
    <property type="entry name" value="PROKAR_LIPOPROTEIN"/>
    <property type="match status" value="1"/>
</dbReference>
<evidence type="ECO:0000313" key="3">
    <source>
        <dbReference type="Proteomes" id="UP000256708"/>
    </source>
</evidence>
<dbReference type="RefSeq" id="WP_115564090.1">
    <property type="nucleotide sequence ID" value="NZ_QRGR01000003.1"/>
</dbReference>
<dbReference type="InterPro" id="IPR013783">
    <property type="entry name" value="Ig-like_fold"/>
</dbReference>
<feature type="domain" description="PKD" evidence="1">
    <location>
        <begin position="58"/>
        <end position="106"/>
    </location>
</feature>
<reference evidence="3" key="1">
    <citation type="submission" date="2018-08" db="EMBL/GenBank/DDBJ databases">
        <authorList>
            <person name="Liu Z.-W."/>
            <person name="Du Z.-J."/>
        </authorList>
    </citation>
    <scope>NUCLEOTIDE SEQUENCE [LARGE SCALE GENOMIC DNA]</scope>
    <source>
        <strain evidence="3">H4X</strain>
    </source>
</reference>
<dbReference type="OrthoDB" id="3965347at2"/>
<evidence type="ECO:0000313" key="2">
    <source>
        <dbReference type="EMBL" id="RDV16816.1"/>
    </source>
</evidence>
<dbReference type="Proteomes" id="UP000256708">
    <property type="component" value="Unassembled WGS sequence"/>
</dbReference>
<dbReference type="SMART" id="SM00089">
    <property type="entry name" value="PKD"/>
    <property type="match status" value="1"/>
</dbReference>
<dbReference type="AlphaFoldDB" id="A0A3D8LHK0"/>
<protein>
    <submittedName>
        <fullName evidence="2">PKD domain-containing protein</fullName>
    </submittedName>
</protein>
<dbReference type="InterPro" id="IPR035986">
    <property type="entry name" value="PKD_dom_sf"/>
</dbReference>
<proteinExistence type="predicted"/>
<dbReference type="Pfam" id="PF18911">
    <property type="entry name" value="PKD_4"/>
    <property type="match status" value="1"/>
</dbReference>
<comment type="caution">
    <text evidence="2">The sequence shown here is derived from an EMBL/GenBank/DDBJ whole genome shotgun (WGS) entry which is preliminary data.</text>
</comment>
<dbReference type="InterPro" id="IPR000601">
    <property type="entry name" value="PKD_dom"/>
</dbReference>
<accession>A0A3D8LHK0</accession>
<dbReference type="PROSITE" id="PS50093">
    <property type="entry name" value="PKD"/>
    <property type="match status" value="1"/>
</dbReference>
<dbReference type="InterPro" id="IPR022409">
    <property type="entry name" value="PKD/Chitinase_dom"/>
</dbReference>
<gene>
    <name evidence="2" type="ORF">DXT99_03290</name>
</gene>
<name>A0A3D8LHK0_9BACT</name>
<sequence>MRKYLYFILCLSLLSFGCDKKEVLPTASFTYDGESNSTLKVGTNDERMLINHSQNGQSYLWDFGDGRTSEEKDVVLFYPKSGTYEVKLTVTSIDGVKSESRKQVVVLDRVLKKIIIEQIQWITHKQEGLSFRWPTTSQADVFFQIQQYTNAEMEPLGIYPSCPVIYTSPVIKDVNQLTYDPIEIPVEEKIIIGKIRNSNYGYYAIPENLNQVYLYSLMAKDKAGDTFSLYHNGGGGNAIRIEKEDIEQNIYIVDFSQLSRIRLVCEYE</sequence>
<dbReference type="CDD" id="cd00146">
    <property type="entry name" value="PKD"/>
    <property type="match status" value="1"/>
</dbReference>
<dbReference type="EMBL" id="QRGR01000003">
    <property type="protein sequence ID" value="RDV16816.1"/>
    <property type="molecule type" value="Genomic_DNA"/>
</dbReference>
<organism evidence="2 3">
    <name type="scientific">Pontibacter diazotrophicus</name>
    <dbReference type="NCBI Taxonomy" id="1400979"/>
    <lineage>
        <taxon>Bacteria</taxon>
        <taxon>Pseudomonadati</taxon>
        <taxon>Bacteroidota</taxon>
        <taxon>Cytophagia</taxon>
        <taxon>Cytophagales</taxon>
        <taxon>Hymenobacteraceae</taxon>
        <taxon>Pontibacter</taxon>
    </lineage>
</organism>